<evidence type="ECO:0000313" key="2">
    <source>
        <dbReference type="EMBL" id="GAA2322573.1"/>
    </source>
</evidence>
<name>A0ABN3F904_9ACTN</name>
<dbReference type="EMBL" id="BAAASX010000001">
    <property type="protein sequence ID" value="GAA2322573.1"/>
    <property type="molecule type" value="Genomic_DNA"/>
</dbReference>
<dbReference type="Proteomes" id="UP001501584">
    <property type="component" value="Unassembled WGS sequence"/>
</dbReference>
<protein>
    <submittedName>
        <fullName evidence="2">Uncharacterized protein</fullName>
    </submittedName>
</protein>
<organism evidence="2 3">
    <name type="scientific">Glycomyces rutgersensis</name>
    <dbReference type="NCBI Taxonomy" id="58115"/>
    <lineage>
        <taxon>Bacteria</taxon>
        <taxon>Bacillati</taxon>
        <taxon>Actinomycetota</taxon>
        <taxon>Actinomycetes</taxon>
        <taxon>Glycomycetales</taxon>
        <taxon>Glycomycetaceae</taxon>
        <taxon>Glycomyces</taxon>
    </lineage>
</organism>
<gene>
    <name evidence="2" type="ORF">GCM10010403_10900</name>
</gene>
<sequence>MRGLRHSSIQVASLRHPREEQIGASDGVSGSEVTARLSATLCLGDAGEP</sequence>
<keyword evidence="3" id="KW-1185">Reference proteome</keyword>
<reference evidence="2 3" key="1">
    <citation type="journal article" date="2019" name="Int. J. Syst. Evol. Microbiol.">
        <title>The Global Catalogue of Microorganisms (GCM) 10K type strain sequencing project: providing services to taxonomists for standard genome sequencing and annotation.</title>
        <authorList>
            <consortium name="The Broad Institute Genomics Platform"/>
            <consortium name="The Broad Institute Genome Sequencing Center for Infectious Disease"/>
            <person name="Wu L."/>
            <person name="Ma J."/>
        </authorList>
    </citation>
    <scope>NUCLEOTIDE SEQUENCE [LARGE SCALE GENOMIC DNA]</scope>
    <source>
        <strain evidence="2 3">JCM 6238</strain>
    </source>
</reference>
<feature type="region of interest" description="Disordered" evidence="1">
    <location>
        <begin position="1"/>
        <end position="30"/>
    </location>
</feature>
<proteinExistence type="predicted"/>
<comment type="caution">
    <text evidence="2">The sequence shown here is derived from an EMBL/GenBank/DDBJ whole genome shotgun (WGS) entry which is preliminary data.</text>
</comment>
<evidence type="ECO:0000313" key="3">
    <source>
        <dbReference type="Proteomes" id="UP001501584"/>
    </source>
</evidence>
<evidence type="ECO:0000256" key="1">
    <source>
        <dbReference type="SAM" id="MobiDB-lite"/>
    </source>
</evidence>
<accession>A0ABN3F904</accession>